<evidence type="ECO:0000313" key="1">
    <source>
        <dbReference type="EMBL" id="CAI9976500.1"/>
    </source>
</evidence>
<dbReference type="AlphaFoldDB" id="A0AA86RF15"/>
<dbReference type="EMBL" id="CATOUU010001174">
    <property type="protein sequence ID" value="CAI9976500.1"/>
    <property type="molecule type" value="Genomic_DNA"/>
</dbReference>
<sequence length="155" mass="17527">MESLQVKVGYSTSTTAPWYSSTKESLSWKQLLERPLETRMEPAGTKVAWVLVSSTTVPDSAALIFAHSTGSVQARRICWGLSQAKSCTYALGSQDPRLSIWRLTKTPWGMYSPGRSQVRTFEIQFYHKIHLQLLLRIYVNSAPKVIPKNEILSEH</sequence>
<dbReference type="Proteomes" id="UP001642409">
    <property type="component" value="Unassembled WGS sequence"/>
</dbReference>
<comment type="caution">
    <text evidence="1">The sequence shown here is derived from an EMBL/GenBank/DDBJ whole genome shotgun (WGS) entry which is preliminary data.</text>
</comment>
<organism evidence="1">
    <name type="scientific">Hexamita inflata</name>
    <dbReference type="NCBI Taxonomy" id="28002"/>
    <lineage>
        <taxon>Eukaryota</taxon>
        <taxon>Metamonada</taxon>
        <taxon>Diplomonadida</taxon>
        <taxon>Hexamitidae</taxon>
        <taxon>Hexamitinae</taxon>
        <taxon>Hexamita</taxon>
    </lineage>
</organism>
<keyword evidence="3" id="KW-1185">Reference proteome</keyword>
<name>A0AA86RF15_9EUKA</name>
<reference evidence="2 3" key="2">
    <citation type="submission" date="2024-07" db="EMBL/GenBank/DDBJ databases">
        <authorList>
            <person name="Akdeniz Z."/>
        </authorList>
    </citation>
    <scope>NUCLEOTIDE SEQUENCE [LARGE SCALE GENOMIC DNA]</scope>
</reference>
<protein>
    <submittedName>
        <fullName evidence="2">Hypothetical_protein</fullName>
    </submittedName>
</protein>
<evidence type="ECO:0000313" key="3">
    <source>
        <dbReference type="Proteomes" id="UP001642409"/>
    </source>
</evidence>
<gene>
    <name evidence="1" type="ORF">HINF_LOCUS64145</name>
    <name evidence="2" type="ORF">HINF_LOCUS7245</name>
</gene>
<evidence type="ECO:0000313" key="2">
    <source>
        <dbReference type="EMBL" id="CAL5982668.1"/>
    </source>
</evidence>
<accession>A0AA86RF15</accession>
<reference evidence="1" key="1">
    <citation type="submission" date="2023-06" db="EMBL/GenBank/DDBJ databases">
        <authorList>
            <person name="Kurt Z."/>
        </authorList>
    </citation>
    <scope>NUCLEOTIDE SEQUENCE</scope>
</reference>
<dbReference type="EMBL" id="CAXDID020000015">
    <property type="protein sequence ID" value="CAL5982668.1"/>
    <property type="molecule type" value="Genomic_DNA"/>
</dbReference>
<proteinExistence type="predicted"/>